<dbReference type="SUPFAM" id="SSF56399">
    <property type="entry name" value="ADP-ribosylation"/>
    <property type="match status" value="1"/>
</dbReference>
<dbReference type="Gene3D" id="2.180.10.10">
    <property type="entry name" value="RHS repeat-associated core"/>
    <property type="match status" value="1"/>
</dbReference>
<evidence type="ECO:0000259" key="3">
    <source>
        <dbReference type="Pfam" id="PF25023"/>
    </source>
</evidence>
<sequence>MLPNRETLLCRYHYDPLDRLVDCTPSAQTATRRFYLKDRLATEIEGAVQRSIMQHDDLLLALQQRQSRGVETHMLATDQQRSVLNVLDATRFNSLAYSPYGHRPAENGLLSLLGFNGERPDPVTGCYLLGNGYRAFNPVLMRFNSPDSWSPFGEGGLNAYAYCVGDPVNRIDPTGHIGNPFKGLLNLLGRTPRSVRATRAFEAATAFPINSAARTEPPPHSQGSTNRPDSAPPGYFDNSNAAPVYRAFNEQSIESPPPYPGAIPPPMDPFERAGLQKELDLTTAHLQRVVDATQHLESTSPVIQQTIASLTRDIHTYRDRLDLPPLYISNRDLRESL</sequence>
<gene>
    <name evidence="4" type="ORF">PS712_05615</name>
</gene>
<feature type="domain" description="Teneurin-like YD-shell" evidence="3">
    <location>
        <begin position="10"/>
        <end position="147"/>
    </location>
</feature>
<feature type="compositionally biased region" description="Pro residues" evidence="2">
    <location>
        <begin position="255"/>
        <end position="268"/>
    </location>
</feature>
<evidence type="ECO:0000256" key="1">
    <source>
        <dbReference type="ARBA" id="ARBA00022737"/>
    </source>
</evidence>
<dbReference type="InterPro" id="IPR022385">
    <property type="entry name" value="Rhs_assc_core"/>
</dbReference>
<evidence type="ECO:0000313" key="5">
    <source>
        <dbReference type="Proteomes" id="UP000326018"/>
    </source>
</evidence>
<reference evidence="4 5" key="1">
    <citation type="submission" date="2019-09" db="EMBL/GenBank/DDBJ databases">
        <authorList>
            <person name="Chandra G."/>
            <person name="Truman W A."/>
        </authorList>
    </citation>
    <scope>NUCLEOTIDE SEQUENCE [LARGE SCALE GENOMIC DNA]</scope>
    <source>
        <strain evidence="4">PS712</strain>
    </source>
</reference>
<dbReference type="RefSeq" id="WP_224792412.1">
    <property type="nucleotide sequence ID" value="NZ_CABVIB010000048.1"/>
</dbReference>
<proteinExistence type="predicted"/>
<dbReference type="InterPro" id="IPR056823">
    <property type="entry name" value="TEN-like_YD-shell"/>
</dbReference>
<evidence type="ECO:0000256" key="2">
    <source>
        <dbReference type="SAM" id="MobiDB-lite"/>
    </source>
</evidence>
<dbReference type="Proteomes" id="UP000326018">
    <property type="component" value="Unassembled WGS sequence"/>
</dbReference>
<organism evidence="4 5">
    <name type="scientific">Pseudomonas fluorescens</name>
    <dbReference type="NCBI Taxonomy" id="294"/>
    <lineage>
        <taxon>Bacteria</taxon>
        <taxon>Pseudomonadati</taxon>
        <taxon>Pseudomonadota</taxon>
        <taxon>Gammaproteobacteria</taxon>
        <taxon>Pseudomonadales</taxon>
        <taxon>Pseudomonadaceae</taxon>
        <taxon>Pseudomonas</taxon>
    </lineage>
</organism>
<evidence type="ECO:0000313" key="4">
    <source>
        <dbReference type="EMBL" id="VVO38525.1"/>
    </source>
</evidence>
<protein>
    <recommendedName>
        <fullName evidence="3">Teneurin-like YD-shell domain-containing protein</fullName>
    </recommendedName>
</protein>
<dbReference type="AlphaFoldDB" id="A0A5E7FGS4"/>
<feature type="region of interest" description="Disordered" evidence="2">
    <location>
        <begin position="208"/>
        <end position="271"/>
    </location>
</feature>
<dbReference type="EMBL" id="CABVIB010000048">
    <property type="protein sequence ID" value="VVO38525.1"/>
    <property type="molecule type" value="Genomic_DNA"/>
</dbReference>
<keyword evidence="1" id="KW-0677">Repeat</keyword>
<name>A0A5E7FGS4_PSEFL</name>
<dbReference type="NCBIfam" id="TIGR03696">
    <property type="entry name" value="Rhs_assc_core"/>
    <property type="match status" value="1"/>
</dbReference>
<dbReference type="Pfam" id="PF25023">
    <property type="entry name" value="TEN_YD-shell"/>
    <property type="match status" value="1"/>
</dbReference>
<accession>A0A5E7FGS4</accession>